<feature type="binding site" evidence="3">
    <location>
        <begin position="9"/>
        <end position="16"/>
    </location>
    <ligand>
        <name>substrate</name>
    </ligand>
</feature>
<dbReference type="AlphaFoldDB" id="A0A165P1C2"/>
<evidence type="ECO:0000313" key="4">
    <source>
        <dbReference type="EMBL" id="KZW01506.1"/>
    </source>
</evidence>
<dbReference type="PANTHER" id="PTHR46517:SF1">
    <property type="entry name" value="FRUCTOSE-2,6-BISPHOSPHATASE TIGAR"/>
    <property type="match status" value="1"/>
</dbReference>
<dbReference type="EMBL" id="KV425893">
    <property type="protein sequence ID" value="KZW01506.1"/>
    <property type="molecule type" value="Genomic_DNA"/>
</dbReference>
<dbReference type="GO" id="GO:0005829">
    <property type="term" value="C:cytosol"/>
    <property type="evidence" value="ECO:0007669"/>
    <property type="project" value="TreeGrafter"/>
</dbReference>
<evidence type="ECO:0000256" key="1">
    <source>
        <dbReference type="ARBA" id="ARBA00022801"/>
    </source>
</evidence>
<organism evidence="4 5">
    <name type="scientific">Exidia glandulosa HHB12029</name>
    <dbReference type="NCBI Taxonomy" id="1314781"/>
    <lineage>
        <taxon>Eukaryota</taxon>
        <taxon>Fungi</taxon>
        <taxon>Dikarya</taxon>
        <taxon>Basidiomycota</taxon>
        <taxon>Agaricomycotina</taxon>
        <taxon>Agaricomycetes</taxon>
        <taxon>Auriculariales</taxon>
        <taxon>Exidiaceae</taxon>
        <taxon>Exidia</taxon>
    </lineage>
</organism>
<dbReference type="InParanoid" id="A0A165P1C2"/>
<evidence type="ECO:0000256" key="3">
    <source>
        <dbReference type="PIRSR" id="PIRSR613078-2"/>
    </source>
</evidence>
<dbReference type="FunCoup" id="A0A165P1C2">
    <property type="interactions" value="353"/>
</dbReference>
<name>A0A165P1C2_EXIGL</name>
<dbReference type="SUPFAM" id="SSF53254">
    <property type="entry name" value="Phosphoglycerate mutase-like"/>
    <property type="match status" value="1"/>
</dbReference>
<dbReference type="InterPro" id="IPR013078">
    <property type="entry name" value="His_Pase_superF_clade-1"/>
</dbReference>
<evidence type="ECO:0000256" key="2">
    <source>
        <dbReference type="PIRSR" id="PIRSR613078-1"/>
    </source>
</evidence>
<feature type="binding site" evidence="3">
    <location>
        <position position="60"/>
    </location>
    <ligand>
        <name>substrate</name>
    </ligand>
</feature>
<dbReference type="GO" id="GO:0043456">
    <property type="term" value="P:regulation of pentose-phosphate shunt"/>
    <property type="evidence" value="ECO:0007669"/>
    <property type="project" value="TreeGrafter"/>
</dbReference>
<gene>
    <name evidence="4" type="ORF">EXIGLDRAFT_829981</name>
</gene>
<keyword evidence="5" id="KW-1185">Reference proteome</keyword>
<dbReference type="CDD" id="cd07067">
    <property type="entry name" value="HP_PGM_like"/>
    <property type="match status" value="1"/>
</dbReference>
<evidence type="ECO:0000313" key="5">
    <source>
        <dbReference type="Proteomes" id="UP000077266"/>
    </source>
</evidence>
<protein>
    <submittedName>
        <fullName evidence="4">Phosphoglycerate mutase-like protein</fullName>
    </submittedName>
</protein>
<dbReference type="Pfam" id="PF00300">
    <property type="entry name" value="His_Phos_1"/>
    <property type="match status" value="1"/>
</dbReference>
<feature type="active site" description="Tele-phosphohistidine intermediate" evidence="2">
    <location>
        <position position="10"/>
    </location>
</feature>
<dbReference type="Proteomes" id="UP000077266">
    <property type="component" value="Unassembled WGS sequence"/>
</dbReference>
<dbReference type="InterPro" id="IPR051695">
    <property type="entry name" value="Phosphoglycerate_Mutase"/>
</dbReference>
<dbReference type="STRING" id="1314781.A0A165P1C2"/>
<dbReference type="PANTHER" id="PTHR46517">
    <property type="entry name" value="FRUCTOSE-2,6-BISPHOSPHATASE TIGAR"/>
    <property type="match status" value="1"/>
</dbReference>
<dbReference type="OrthoDB" id="354304at2759"/>
<proteinExistence type="predicted"/>
<feature type="active site" description="Proton donor/acceptor" evidence="2">
    <location>
        <position position="87"/>
    </location>
</feature>
<reference evidence="4 5" key="1">
    <citation type="journal article" date="2016" name="Mol. Biol. Evol.">
        <title>Comparative Genomics of Early-Diverging Mushroom-Forming Fungi Provides Insights into the Origins of Lignocellulose Decay Capabilities.</title>
        <authorList>
            <person name="Nagy L.G."/>
            <person name="Riley R."/>
            <person name="Tritt A."/>
            <person name="Adam C."/>
            <person name="Daum C."/>
            <person name="Floudas D."/>
            <person name="Sun H."/>
            <person name="Yadav J.S."/>
            <person name="Pangilinan J."/>
            <person name="Larsson K.H."/>
            <person name="Matsuura K."/>
            <person name="Barry K."/>
            <person name="Labutti K."/>
            <person name="Kuo R."/>
            <person name="Ohm R.A."/>
            <person name="Bhattacharya S.S."/>
            <person name="Shirouzu T."/>
            <person name="Yoshinaga Y."/>
            <person name="Martin F.M."/>
            <person name="Grigoriev I.V."/>
            <person name="Hibbett D.S."/>
        </authorList>
    </citation>
    <scope>NUCLEOTIDE SEQUENCE [LARGE SCALE GENOMIC DNA]</scope>
    <source>
        <strain evidence="4 5">HHB12029</strain>
    </source>
</reference>
<dbReference type="Gene3D" id="3.40.50.1240">
    <property type="entry name" value="Phosphoglycerate mutase-like"/>
    <property type="match status" value="1"/>
</dbReference>
<keyword evidence="1" id="KW-0378">Hydrolase</keyword>
<accession>A0A165P1C2</accession>
<dbReference type="GO" id="GO:0004331">
    <property type="term" value="F:fructose-2,6-bisphosphate 2-phosphatase activity"/>
    <property type="evidence" value="ECO:0007669"/>
    <property type="project" value="TreeGrafter"/>
</dbReference>
<dbReference type="InterPro" id="IPR029033">
    <property type="entry name" value="His_PPase_superfam"/>
</dbReference>
<sequence length="279" mass="30160">MTVTFYFIRHGQSVDNCKTTIWAGWKDSPLTNHGPQQAEALGAAFASTPLTAIYASPLKRAHSTALGLHAAQPSPKPEIIITPDLREQGFGVAEGKTHVSHGAMDLKQGIFPIIRGRTDKFPEGESRDDVRQRGARVLSEYLMPHILAARGHTPDTLPHRVAVVSHGICIAELLGAILYRVPSSERREYWFGGVQNTGWHCLEVGLLDEQPGVHNGPEVSLHDAPLKVLVRDINNHTHLTGLPKAPGGLGSVAHDPAQAKITAYLSGNTTAIDEDTNTP</sequence>
<dbReference type="GO" id="GO:0045820">
    <property type="term" value="P:negative regulation of glycolytic process"/>
    <property type="evidence" value="ECO:0007669"/>
    <property type="project" value="TreeGrafter"/>
</dbReference>
<dbReference type="SMART" id="SM00855">
    <property type="entry name" value="PGAM"/>
    <property type="match status" value="1"/>
</dbReference>